<dbReference type="eggNOG" id="ENOG50343HE">
    <property type="taxonomic scope" value="Bacteria"/>
</dbReference>
<accession>F2NWI3</accession>
<dbReference type="Proteomes" id="UP000006852">
    <property type="component" value="Chromosome"/>
</dbReference>
<protein>
    <submittedName>
        <fullName evidence="2">Uncharacterized protein</fullName>
    </submittedName>
</protein>
<proteinExistence type="predicted"/>
<keyword evidence="1" id="KW-0175">Coiled coil</keyword>
<dbReference type="OrthoDB" id="362267at2"/>
<evidence type="ECO:0000313" key="3">
    <source>
        <dbReference type="Proteomes" id="UP000006852"/>
    </source>
</evidence>
<gene>
    <name evidence="2" type="ordered locus">Tresu_2309</name>
</gene>
<dbReference type="HOGENOM" id="CLU_035985_0_0_12"/>
<name>F2NWI3_TRES6</name>
<feature type="coiled-coil region" evidence="1">
    <location>
        <begin position="98"/>
        <end position="138"/>
    </location>
</feature>
<dbReference type="InterPro" id="IPR035196">
    <property type="entry name" value="DUF5312"/>
</dbReference>
<sequence length="526" mass="61054">MGFFQIIAEFFKTIFSPTSPESLQRQAVRKIESELKNLAPELYKKGLVMPDFAEALRVLFINTTPIFDILSETYCSTDLDTSRHFEEQLVFTGFDSEAREILENLLSYENRKKSAMEAQSLIRHFESEHRQLEKVEKELNSPAFIKIEETLDKIKQLNDICKFSYITALKLFDPSYSTKDSYTPEFQPVPIELLENSLLDLYFVIAEMDITNSLYNAVLALFRLKKGGKISDRETQGLKENFKKIQYIVKHIFTKEILSCMIRISKKNYELVPERAVYNGKSRQKYAEYLETRFRTDEARLKGEIQDAAINNEIKQIFGGSPLAAVQGYSKDLDSQLRQSTPFSFAWITPLQLLKNFISIFYEEHVKPLLNDIVIEGFFNNPAYKSEFSSSVFTCNDSLERISAFESKFTRGNEFDETNITSLIRDSHKDATFESTLKNLIDRINRQAKELIQTETTNIFQLYKKINDILIESKKPSSEVITNLKVLMISSRNRDNSDCMENQNSQWKVFLEVMKNYVIIGNIEKK</sequence>
<dbReference type="STRING" id="869209.Tresu_2309"/>
<dbReference type="Pfam" id="PF17239">
    <property type="entry name" value="DUF5312"/>
    <property type="match status" value="1"/>
</dbReference>
<keyword evidence="3" id="KW-1185">Reference proteome</keyword>
<evidence type="ECO:0000313" key="2">
    <source>
        <dbReference type="EMBL" id="AEB15172.1"/>
    </source>
</evidence>
<dbReference type="AlphaFoldDB" id="F2NWI3"/>
<dbReference type="EMBL" id="CP002631">
    <property type="protein sequence ID" value="AEB15172.1"/>
    <property type="molecule type" value="Genomic_DNA"/>
</dbReference>
<dbReference type="RefSeq" id="WP_013702424.1">
    <property type="nucleotide sequence ID" value="NC_015385.1"/>
</dbReference>
<reference evidence="2 3" key="1">
    <citation type="journal article" date="2011" name="Stand. Genomic Sci.">
        <title>Complete genome sequence of Treponema succinifaciens type strain (6091).</title>
        <authorList>
            <person name="Han C."/>
            <person name="Gronow S."/>
            <person name="Teshima H."/>
            <person name="Lapidus A."/>
            <person name="Nolan M."/>
            <person name="Lucas S."/>
            <person name="Hammon N."/>
            <person name="Deshpande S."/>
            <person name="Cheng J.F."/>
            <person name="Zeytun A."/>
            <person name="Tapia R."/>
            <person name="Goodwin L."/>
            <person name="Pitluck S."/>
            <person name="Liolios K."/>
            <person name="Pagani I."/>
            <person name="Ivanova N."/>
            <person name="Mavromatis K."/>
            <person name="Mikhailova N."/>
            <person name="Huntemann M."/>
            <person name="Pati A."/>
            <person name="Chen A."/>
            <person name="Palaniappan K."/>
            <person name="Land M."/>
            <person name="Hauser L."/>
            <person name="Brambilla E.M."/>
            <person name="Rohde M."/>
            <person name="Goker M."/>
            <person name="Woyke T."/>
            <person name="Bristow J."/>
            <person name="Eisen J.A."/>
            <person name="Markowitz V."/>
            <person name="Hugenholtz P."/>
            <person name="Kyrpides N.C."/>
            <person name="Klenk H.P."/>
            <person name="Detter J.C."/>
        </authorList>
    </citation>
    <scope>NUCLEOTIDE SEQUENCE [LARGE SCALE GENOMIC DNA]</scope>
    <source>
        <strain evidence="3">ATCC 33096 / DSM 2489 / 6091</strain>
    </source>
</reference>
<reference evidence="3" key="2">
    <citation type="submission" date="2011-04" db="EMBL/GenBank/DDBJ databases">
        <title>The complete genome of chromosome of Treponema succinifaciens DSM 2489.</title>
        <authorList>
            <person name="Lucas S."/>
            <person name="Copeland A."/>
            <person name="Lapidus A."/>
            <person name="Bruce D."/>
            <person name="Goodwin L."/>
            <person name="Pitluck S."/>
            <person name="Peters L."/>
            <person name="Kyrpides N."/>
            <person name="Mavromatis K."/>
            <person name="Ivanova N."/>
            <person name="Ovchinnikova G."/>
            <person name="Teshima H."/>
            <person name="Detter J.C."/>
            <person name="Tapia R."/>
            <person name="Han C."/>
            <person name="Land M."/>
            <person name="Hauser L."/>
            <person name="Markowitz V."/>
            <person name="Cheng J.-F."/>
            <person name="Hugenholtz P."/>
            <person name="Woyke T."/>
            <person name="Wu D."/>
            <person name="Gronow S."/>
            <person name="Wellnitz S."/>
            <person name="Brambilla E."/>
            <person name="Klenk H.-P."/>
            <person name="Eisen J.A."/>
        </authorList>
    </citation>
    <scope>NUCLEOTIDE SEQUENCE [LARGE SCALE GENOMIC DNA]</scope>
    <source>
        <strain evidence="3">ATCC 33096 / DSM 2489 / 6091</strain>
    </source>
</reference>
<dbReference type="KEGG" id="tsu:Tresu_2309"/>
<dbReference type="GeneID" id="302999422"/>
<organism evidence="2 3">
    <name type="scientific">Treponema succinifaciens (strain ATCC 33096 / DSM 2489 / 6091)</name>
    <dbReference type="NCBI Taxonomy" id="869209"/>
    <lineage>
        <taxon>Bacteria</taxon>
        <taxon>Pseudomonadati</taxon>
        <taxon>Spirochaetota</taxon>
        <taxon>Spirochaetia</taxon>
        <taxon>Spirochaetales</taxon>
        <taxon>Treponemataceae</taxon>
        <taxon>Treponema</taxon>
    </lineage>
</organism>
<evidence type="ECO:0000256" key="1">
    <source>
        <dbReference type="SAM" id="Coils"/>
    </source>
</evidence>